<proteinExistence type="predicted"/>
<dbReference type="EMBL" id="PDCK01000040">
    <property type="protein sequence ID" value="PRQ53800.1"/>
    <property type="molecule type" value="Genomic_DNA"/>
</dbReference>
<keyword evidence="2" id="KW-1185">Reference proteome</keyword>
<name>A0A2P6S537_ROSCH</name>
<reference evidence="1 2" key="1">
    <citation type="journal article" date="2018" name="Nat. Genet.">
        <title>The Rosa genome provides new insights in the design of modern roses.</title>
        <authorList>
            <person name="Bendahmane M."/>
        </authorList>
    </citation>
    <scope>NUCLEOTIDE SEQUENCE [LARGE SCALE GENOMIC DNA]</scope>
    <source>
        <strain evidence="2">cv. Old Blush</strain>
    </source>
</reference>
<sequence>MDLLGSLLSVIVSCTYITTISEVDGLINSASVTSFMATPPDTTMLNYRQVSYPLKLCQSLPLIPPG</sequence>
<protein>
    <submittedName>
        <fullName evidence="1">Uncharacterized protein</fullName>
    </submittedName>
</protein>
<comment type="caution">
    <text evidence="1">The sequence shown here is derived from an EMBL/GenBank/DDBJ whole genome shotgun (WGS) entry which is preliminary data.</text>
</comment>
<evidence type="ECO:0000313" key="2">
    <source>
        <dbReference type="Proteomes" id="UP000238479"/>
    </source>
</evidence>
<gene>
    <name evidence="1" type="ORF">RchiOBHm_Chr2g0170491</name>
</gene>
<accession>A0A2P6S537</accession>
<evidence type="ECO:0000313" key="1">
    <source>
        <dbReference type="EMBL" id="PRQ53800.1"/>
    </source>
</evidence>
<dbReference type="Gramene" id="PRQ53800">
    <property type="protein sequence ID" value="PRQ53800"/>
    <property type="gene ID" value="RchiOBHm_Chr2g0170491"/>
</dbReference>
<organism evidence="1 2">
    <name type="scientific">Rosa chinensis</name>
    <name type="common">China rose</name>
    <dbReference type="NCBI Taxonomy" id="74649"/>
    <lineage>
        <taxon>Eukaryota</taxon>
        <taxon>Viridiplantae</taxon>
        <taxon>Streptophyta</taxon>
        <taxon>Embryophyta</taxon>
        <taxon>Tracheophyta</taxon>
        <taxon>Spermatophyta</taxon>
        <taxon>Magnoliopsida</taxon>
        <taxon>eudicotyledons</taxon>
        <taxon>Gunneridae</taxon>
        <taxon>Pentapetalae</taxon>
        <taxon>rosids</taxon>
        <taxon>fabids</taxon>
        <taxon>Rosales</taxon>
        <taxon>Rosaceae</taxon>
        <taxon>Rosoideae</taxon>
        <taxon>Rosoideae incertae sedis</taxon>
        <taxon>Rosa</taxon>
    </lineage>
</organism>
<dbReference type="Proteomes" id="UP000238479">
    <property type="component" value="Chromosome 2"/>
</dbReference>
<dbReference type="AlphaFoldDB" id="A0A2P6S537"/>